<organism evidence="1">
    <name type="scientific">uncultured Caudovirales phage</name>
    <dbReference type="NCBI Taxonomy" id="2100421"/>
    <lineage>
        <taxon>Viruses</taxon>
        <taxon>Duplodnaviria</taxon>
        <taxon>Heunggongvirae</taxon>
        <taxon>Uroviricota</taxon>
        <taxon>Caudoviricetes</taxon>
        <taxon>Peduoviridae</taxon>
        <taxon>Maltschvirus</taxon>
        <taxon>Maltschvirus maltsch</taxon>
    </lineage>
</organism>
<reference evidence="1" key="1">
    <citation type="submission" date="2020-04" db="EMBL/GenBank/DDBJ databases">
        <authorList>
            <person name="Chiriac C."/>
            <person name="Salcher M."/>
            <person name="Ghai R."/>
            <person name="Kavagutti S V."/>
        </authorList>
    </citation>
    <scope>NUCLEOTIDE SEQUENCE</scope>
</reference>
<accession>A0A6J5M675</accession>
<gene>
    <name evidence="1" type="ORF">UFOVP402_54</name>
</gene>
<proteinExistence type="predicted"/>
<dbReference type="EMBL" id="LR796374">
    <property type="protein sequence ID" value="CAB4140656.1"/>
    <property type="molecule type" value="Genomic_DNA"/>
</dbReference>
<name>A0A6J5M675_9CAUD</name>
<protein>
    <submittedName>
        <fullName evidence="1">Uncharacterized protein</fullName>
    </submittedName>
</protein>
<sequence>MTSKTMLYYPQRNYWPQWAAKHLPCVTIHYAQSDFGNCYIEAVQMGNAEMIQFNGKTIDLFQECRDLVRQLEEKKPLPEYAVVIEEFENGEEQREREAERVNNYYENELLID</sequence>
<evidence type="ECO:0000313" key="1">
    <source>
        <dbReference type="EMBL" id="CAB4140656.1"/>
    </source>
</evidence>